<dbReference type="OMA" id="LIPCWLR"/>
<dbReference type="Gene3D" id="1.50.40.10">
    <property type="entry name" value="Mitochondrial carrier domain"/>
    <property type="match status" value="1"/>
</dbReference>
<evidence type="ECO:0000256" key="8">
    <source>
        <dbReference type="PROSITE-ProRule" id="PRU00282"/>
    </source>
</evidence>
<feature type="repeat" description="Solcar" evidence="8">
    <location>
        <begin position="31"/>
        <end position="122"/>
    </location>
</feature>
<comment type="similarity">
    <text evidence="2 9">Belongs to the mitochondrial carrier (TC 2.A.29) family.</text>
</comment>
<dbReference type="InterPro" id="IPR050391">
    <property type="entry name" value="Mito_Metabolite_Transporter"/>
</dbReference>
<gene>
    <name evidence="11" type="primary">LOC108075888</name>
</gene>
<name>A0A6P4IMG9_DROKI</name>
<reference evidence="10" key="1">
    <citation type="submission" date="2025-05" db="UniProtKB">
        <authorList>
            <consortium name="RefSeq"/>
        </authorList>
    </citation>
    <scope>NUCLEOTIDE SEQUENCE [LARGE SCALE GENOMIC DNA]</scope>
    <source>
        <strain evidence="10">14028-0561.14</strain>
    </source>
</reference>
<comment type="subcellular location">
    <subcellularLocation>
        <location evidence="1">Membrane</location>
        <topology evidence="1">Multi-pass membrane protein</topology>
    </subcellularLocation>
</comment>
<dbReference type="GeneID" id="108075888"/>
<evidence type="ECO:0000256" key="3">
    <source>
        <dbReference type="ARBA" id="ARBA00022448"/>
    </source>
</evidence>
<evidence type="ECO:0000256" key="5">
    <source>
        <dbReference type="ARBA" id="ARBA00022737"/>
    </source>
</evidence>
<dbReference type="Pfam" id="PF00153">
    <property type="entry name" value="Mito_carr"/>
    <property type="match status" value="3"/>
</dbReference>
<dbReference type="InterPro" id="IPR018108">
    <property type="entry name" value="MCP_transmembrane"/>
</dbReference>
<evidence type="ECO:0000256" key="2">
    <source>
        <dbReference type="ARBA" id="ARBA00006375"/>
    </source>
</evidence>
<feature type="repeat" description="Solcar" evidence="8">
    <location>
        <begin position="235"/>
        <end position="326"/>
    </location>
</feature>
<dbReference type="InterPro" id="IPR023395">
    <property type="entry name" value="MCP_dom_sf"/>
</dbReference>
<keyword evidence="5" id="KW-0677">Repeat</keyword>
<protein>
    <submittedName>
        <fullName evidence="11">Mitochondrial uncoupling protein 4C</fullName>
    </submittedName>
</protein>
<evidence type="ECO:0000313" key="10">
    <source>
        <dbReference type="Proteomes" id="UP001652661"/>
    </source>
</evidence>
<evidence type="ECO:0000256" key="6">
    <source>
        <dbReference type="ARBA" id="ARBA00022989"/>
    </source>
</evidence>
<reference evidence="11" key="2">
    <citation type="submission" date="2025-08" db="UniProtKB">
        <authorList>
            <consortium name="RefSeq"/>
        </authorList>
    </citation>
    <scope>IDENTIFICATION</scope>
    <source>
        <strain evidence="11">14028-0561.14</strain>
        <tissue evidence="11">Whole fly</tissue>
    </source>
</reference>
<accession>A0A6P4IMG9</accession>
<keyword evidence="7 8" id="KW-0472">Membrane</keyword>
<proteinExistence type="inferred from homology"/>
<dbReference type="AlphaFoldDB" id="A0A6P4IMG9"/>
<dbReference type="PANTHER" id="PTHR45618">
    <property type="entry name" value="MITOCHONDRIAL DICARBOXYLATE CARRIER-RELATED"/>
    <property type="match status" value="1"/>
</dbReference>
<dbReference type="RefSeq" id="XP_017023986.1">
    <property type="nucleotide sequence ID" value="XM_017168497.3"/>
</dbReference>
<evidence type="ECO:0000256" key="7">
    <source>
        <dbReference type="ARBA" id="ARBA00023136"/>
    </source>
</evidence>
<evidence type="ECO:0000313" key="11">
    <source>
        <dbReference type="RefSeq" id="XP_017023986.1"/>
    </source>
</evidence>
<keyword evidence="4 8" id="KW-0812">Transmembrane</keyword>
<sequence length="332" mass="37907">MDRDEENYWHLRPYNVPNLPPVDVVEPLTARNLFQLYCNTFLAANFAESWVFWMDVGKTRMQVEGEEAKKTGAKMPSFRATIQNMIKVEGVRSIYAGFSAMVARNFLFNSVRVVLYDIFRRPFLYVNERNEEVLGTHWALGCGFTAGCIAQGLSNPFDIVKVRMQTEGRRRQLGYEPRVNNMVQAFVDIYKHGGLPSMWKGVGPSCLRACLMTAGDVGTYDLSKRMLKRHLNLEEGIPLRFGASMCAGFTASVLSTPADVIKSRMMNQPVDENGKNLYYRNSLECVRTLVKEEGALTLYKGFLPIWFRLGPFSVLFWLSIEQLRQWEGQVGF</sequence>
<dbReference type="PROSITE" id="PS50920">
    <property type="entry name" value="SOLCAR"/>
    <property type="match status" value="3"/>
</dbReference>
<keyword evidence="6" id="KW-1133">Transmembrane helix</keyword>
<keyword evidence="3 9" id="KW-0813">Transport</keyword>
<organism evidence="10 11">
    <name type="scientific">Drosophila kikkawai</name>
    <name type="common">Fruit fly</name>
    <dbReference type="NCBI Taxonomy" id="30033"/>
    <lineage>
        <taxon>Eukaryota</taxon>
        <taxon>Metazoa</taxon>
        <taxon>Ecdysozoa</taxon>
        <taxon>Arthropoda</taxon>
        <taxon>Hexapoda</taxon>
        <taxon>Insecta</taxon>
        <taxon>Pterygota</taxon>
        <taxon>Neoptera</taxon>
        <taxon>Endopterygota</taxon>
        <taxon>Diptera</taxon>
        <taxon>Brachycera</taxon>
        <taxon>Muscomorpha</taxon>
        <taxon>Ephydroidea</taxon>
        <taxon>Drosophilidae</taxon>
        <taxon>Drosophila</taxon>
        <taxon>Sophophora</taxon>
    </lineage>
</organism>
<dbReference type="GO" id="GO:0016020">
    <property type="term" value="C:membrane"/>
    <property type="evidence" value="ECO:0007669"/>
    <property type="project" value="UniProtKB-SubCell"/>
</dbReference>
<keyword evidence="10" id="KW-1185">Reference proteome</keyword>
<dbReference type="OrthoDB" id="756301at2759"/>
<dbReference type="Proteomes" id="UP001652661">
    <property type="component" value="Chromosome 2L"/>
</dbReference>
<dbReference type="SUPFAM" id="SSF103506">
    <property type="entry name" value="Mitochondrial carrier"/>
    <property type="match status" value="1"/>
</dbReference>
<feature type="repeat" description="Solcar" evidence="8">
    <location>
        <begin position="138"/>
        <end position="226"/>
    </location>
</feature>
<evidence type="ECO:0000256" key="9">
    <source>
        <dbReference type="RuleBase" id="RU000488"/>
    </source>
</evidence>
<evidence type="ECO:0000256" key="4">
    <source>
        <dbReference type="ARBA" id="ARBA00022692"/>
    </source>
</evidence>
<evidence type="ECO:0000256" key="1">
    <source>
        <dbReference type="ARBA" id="ARBA00004141"/>
    </source>
</evidence>